<gene>
    <name evidence="2" type="ORF">GN958_ATG21512</name>
</gene>
<dbReference type="GO" id="GO:0031151">
    <property type="term" value="F:histone H3K79 methyltransferase activity"/>
    <property type="evidence" value="ECO:0007669"/>
    <property type="project" value="InterPro"/>
</dbReference>
<reference evidence="2" key="1">
    <citation type="submission" date="2020-03" db="EMBL/GenBank/DDBJ databases">
        <title>Hybrid Assembly of Korean Phytophthora infestans isolates.</title>
        <authorList>
            <person name="Prokchorchik M."/>
            <person name="Lee Y."/>
            <person name="Seo J."/>
            <person name="Cho J.-H."/>
            <person name="Park Y.-E."/>
            <person name="Jang D.-C."/>
            <person name="Im J.-S."/>
            <person name="Choi J.-G."/>
            <person name="Park H.-J."/>
            <person name="Lee G.-B."/>
            <person name="Lee Y.-G."/>
            <person name="Hong S.-Y."/>
            <person name="Cho K."/>
            <person name="Sohn K.H."/>
        </authorList>
    </citation>
    <scope>NUCLEOTIDE SEQUENCE</scope>
    <source>
        <strain evidence="2">KR_2_A2</strain>
    </source>
</reference>
<name>A0A8S9TTF3_PHYIN</name>
<dbReference type="SUPFAM" id="SSF53335">
    <property type="entry name" value="S-adenosyl-L-methionine-dependent methyltransferases"/>
    <property type="match status" value="1"/>
</dbReference>
<dbReference type="Pfam" id="PF08123">
    <property type="entry name" value="DOT1"/>
    <property type="match status" value="1"/>
</dbReference>
<comment type="caution">
    <text evidence="2">The sequence shown here is derived from an EMBL/GenBank/DDBJ whole genome shotgun (WGS) entry which is preliminary data.</text>
</comment>
<sequence length="275" mass="30978">MRTTFSDNEDKRLVMLALEFEILGSRVVWDDISRKMPGRRAPKPLEMRLRTLKRTYGKQPARFPPCFLSTHRPHSNAARIRLLVPTEAERAVRDISSDVSAADVRQQAGKPEKNAEELLPATVSRIIRAAGPVNSGDIFLDVGAGVGNVAAQFALQTLARQCLDIEKRVEIVRRASECLRSHASRLILLHKVQVLHGDVWTLPFLRVHRFKKPRSFTKQIFVRRDREGCGIGAAQRYEKSSADYFYIAVLPPPSRVLPKHVVFELGALGDLERVG</sequence>
<dbReference type="InterPro" id="IPR029063">
    <property type="entry name" value="SAM-dependent_MTases_sf"/>
</dbReference>
<feature type="domain" description="DOT1" evidence="1">
    <location>
        <begin position="117"/>
        <end position="177"/>
    </location>
</feature>
<evidence type="ECO:0000259" key="1">
    <source>
        <dbReference type="Pfam" id="PF08123"/>
    </source>
</evidence>
<proteinExistence type="predicted"/>
<evidence type="ECO:0000313" key="3">
    <source>
        <dbReference type="Proteomes" id="UP000704712"/>
    </source>
</evidence>
<dbReference type="AlphaFoldDB" id="A0A8S9TTF3"/>
<dbReference type="InterPro" id="IPR025789">
    <property type="entry name" value="DOT1_dom"/>
</dbReference>
<accession>A0A8S9TTF3</accession>
<dbReference type="Proteomes" id="UP000704712">
    <property type="component" value="Unassembled WGS sequence"/>
</dbReference>
<dbReference type="EMBL" id="JAACNO010002976">
    <property type="protein sequence ID" value="KAF4129248.1"/>
    <property type="molecule type" value="Genomic_DNA"/>
</dbReference>
<protein>
    <submittedName>
        <fullName evidence="2">Histone methylation protein DOT1</fullName>
    </submittedName>
</protein>
<dbReference type="Gene3D" id="3.40.50.150">
    <property type="entry name" value="Vaccinia Virus protein VP39"/>
    <property type="match status" value="1"/>
</dbReference>
<evidence type="ECO:0000313" key="2">
    <source>
        <dbReference type="EMBL" id="KAF4129248.1"/>
    </source>
</evidence>
<organism evidence="2 3">
    <name type="scientific">Phytophthora infestans</name>
    <name type="common">Potato late blight agent</name>
    <name type="synonym">Botrytis infestans</name>
    <dbReference type="NCBI Taxonomy" id="4787"/>
    <lineage>
        <taxon>Eukaryota</taxon>
        <taxon>Sar</taxon>
        <taxon>Stramenopiles</taxon>
        <taxon>Oomycota</taxon>
        <taxon>Peronosporomycetes</taxon>
        <taxon>Peronosporales</taxon>
        <taxon>Peronosporaceae</taxon>
        <taxon>Phytophthora</taxon>
    </lineage>
</organism>